<accession>A0AAV5EPM4</accession>
<dbReference type="InterPro" id="IPR044974">
    <property type="entry name" value="Disease_R_plants"/>
</dbReference>
<dbReference type="GO" id="GO:0009626">
    <property type="term" value="P:plant-type hypersensitive response"/>
    <property type="evidence" value="ECO:0007669"/>
    <property type="project" value="UniProtKB-ARBA"/>
</dbReference>
<dbReference type="InterPro" id="IPR032675">
    <property type="entry name" value="LRR_dom_sf"/>
</dbReference>
<keyword evidence="1" id="KW-0677">Repeat</keyword>
<dbReference type="InterPro" id="IPR058922">
    <property type="entry name" value="WHD_DRP"/>
</dbReference>
<sequence>MNSTSEVMKPVVSLSYNNLIEYLKTCVLYLHMYPEGCTVSKDDLVKQWLAEGFIDAPESCDMEQIAASYFYELIDRNFIQPACVKHDEVLSCRIHDLCMPSIGKFKLLRVMNLQLFDHNDKDTFDLTGISELFHLRYLKVAGDVSIQLPEQMRGLKYLETLDISAKVTAIPWDIIHLPCLLHLHLPLDQNMLAWISNMRFANEWSLGKLTSNLWNLRVTCGTQPREHLERNMEALSSVLGGFSKLKTLALVPGPSQEKTRICFPSESEVLLAWDGFTSPVLQRFEWSLNSCIFFSVPKWTAKLGSLRVLKIAVQELLRDSIDILKRLPVLTDLSLYWQAATLEMIVFDKVGFSSLEYFKISTDDGASGSSVTQEQNSRDDLKEDVEEEMSSQLLVEKGFASFFGTKANVVKWFYRQGCYTYDIAIACFTYLFRPSR</sequence>
<dbReference type="Pfam" id="PF23559">
    <property type="entry name" value="WHD_DRP"/>
    <property type="match status" value="1"/>
</dbReference>
<dbReference type="FunFam" id="1.10.10.10:FF:000322">
    <property type="entry name" value="Probable disease resistance protein At1g63360"/>
    <property type="match status" value="1"/>
</dbReference>
<dbReference type="Gene3D" id="3.80.10.10">
    <property type="entry name" value="Ribonuclease Inhibitor"/>
    <property type="match status" value="1"/>
</dbReference>
<dbReference type="InterPro" id="IPR055414">
    <property type="entry name" value="LRR_R13L4/SHOC2-like"/>
</dbReference>
<proteinExistence type="predicted"/>
<dbReference type="EMBL" id="BQKI01000077">
    <property type="protein sequence ID" value="GJN24454.1"/>
    <property type="molecule type" value="Genomic_DNA"/>
</dbReference>
<reference evidence="5" key="1">
    <citation type="journal article" date="2018" name="DNA Res.">
        <title>Multiple hybrid de novo genome assembly of finger millet, an orphan allotetraploid crop.</title>
        <authorList>
            <person name="Hatakeyama M."/>
            <person name="Aluri S."/>
            <person name="Balachadran M.T."/>
            <person name="Sivarajan S.R."/>
            <person name="Patrignani A."/>
            <person name="Gruter S."/>
            <person name="Poveda L."/>
            <person name="Shimizu-Inatsugi R."/>
            <person name="Baeten J."/>
            <person name="Francoijs K.J."/>
            <person name="Nataraja K.N."/>
            <person name="Reddy Y.A.N."/>
            <person name="Phadnis S."/>
            <person name="Ravikumar R.L."/>
            <person name="Schlapbach R."/>
            <person name="Sreeman S.M."/>
            <person name="Shimizu K.K."/>
        </authorList>
    </citation>
    <scope>NUCLEOTIDE SEQUENCE</scope>
</reference>
<reference evidence="5" key="2">
    <citation type="submission" date="2021-12" db="EMBL/GenBank/DDBJ databases">
        <title>Resequencing data analysis of finger millet.</title>
        <authorList>
            <person name="Hatakeyama M."/>
            <person name="Aluri S."/>
            <person name="Balachadran M.T."/>
            <person name="Sivarajan S.R."/>
            <person name="Poveda L."/>
            <person name="Shimizu-Inatsugi R."/>
            <person name="Schlapbach R."/>
            <person name="Sreeman S.M."/>
            <person name="Shimizu K.K."/>
        </authorList>
    </citation>
    <scope>NUCLEOTIDE SEQUENCE</scope>
</reference>
<feature type="domain" description="Disease resistance R13L4/SHOC-2-like LRR" evidence="4">
    <location>
        <begin position="98"/>
        <end position="361"/>
    </location>
</feature>
<dbReference type="Proteomes" id="UP001054889">
    <property type="component" value="Unassembled WGS sequence"/>
</dbReference>
<dbReference type="GO" id="GO:0042742">
    <property type="term" value="P:defense response to bacterium"/>
    <property type="evidence" value="ECO:0007669"/>
    <property type="project" value="UniProtKB-ARBA"/>
</dbReference>
<dbReference type="InterPro" id="IPR036388">
    <property type="entry name" value="WH-like_DNA-bd_sf"/>
</dbReference>
<protein>
    <submittedName>
        <fullName evidence="5">Uncharacterized protein</fullName>
    </submittedName>
</protein>
<feature type="domain" description="Disease resistance protein winged helix" evidence="3">
    <location>
        <begin position="32"/>
        <end position="97"/>
    </location>
</feature>
<evidence type="ECO:0000259" key="4">
    <source>
        <dbReference type="Pfam" id="PF23598"/>
    </source>
</evidence>
<comment type="caution">
    <text evidence="5">The sequence shown here is derived from an EMBL/GenBank/DDBJ whole genome shotgun (WGS) entry which is preliminary data.</text>
</comment>
<evidence type="ECO:0000259" key="3">
    <source>
        <dbReference type="Pfam" id="PF23559"/>
    </source>
</evidence>
<evidence type="ECO:0000313" key="6">
    <source>
        <dbReference type="Proteomes" id="UP001054889"/>
    </source>
</evidence>
<dbReference type="PANTHER" id="PTHR23155">
    <property type="entry name" value="DISEASE RESISTANCE PROTEIN RP"/>
    <property type="match status" value="1"/>
</dbReference>
<keyword evidence="2" id="KW-0611">Plant defense</keyword>
<evidence type="ECO:0000256" key="2">
    <source>
        <dbReference type="ARBA" id="ARBA00022821"/>
    </source>
</evidence>
<keyword evidence="6" id="KW-1185">Reference proteome</keyword>
<dbReference type="Gene3D" id="1.10.10.10">
    <property type="entry name" value="Winged helix-like DNA-binding domain superfamily/Winged helix DNA-binding domain"/>
    <property type="match status" value="1"/>
</dbReference>
<name>A0AAV5EPM4_ELECO</name>
<dbReference type="PANTHER" id="PTHR23155:SF1087">
    <property type="entry name" value="OS11G0462900 PROTEIN"/>
    <property type="match status" value="1"/>
</dbReference>
<organism evidence="5 6">
    <name type="scientific">Eleusine coracana subsp. coracana</name>
    <dbReference type="NCBI Taxonomy" id="191504"/>
    <lineage>
        <taxon>Eukaryota</taxon>
        <taxon>Viridiplantae</taxon>
        <taxon>Streptophyta</taxon>
        <taxon>Embryophyta</taxon>
        <taxon>Tracheophyta</taxon>
        <taxon>Spermatophyta</taxon>
        <taxon>Magnoliopsida</taxon>
        <taxon>Liliopsida</taxon>
        <taxon>Poales</taxon>
        <taxon>Poaceae</taxon>
        <taxon>PACMAD clade</taxon>
        <taxon>Chloridoideae</taxon>
        <taxon>Cynodonteae</taxon>
        <taxon>Eleusininae</taxon>
        <taxon>Eleusine</taxon>
    </lineage>
</organism>
<evidence type="ECO:0000313" key="5">
    <source>
        <dbReference type="EMBL" id="GJN24454.1"/>
    </source>
</evidence>
<dbReference type="AlphaFoldDB" id="A0AAV5EPM4"/>
<dbReference type="Pfam" id="PF23598">
    <property type="entry name" value="LRR_14"/>
    <property type="match status" value="1"/>
</dbReference>
<dbReference type="SUPFAM" id="SSF52047">
    <property type="entry name" value="RNI-like"/>
    <property type="match status" value="1"/>
</dbReference>
<dbReference type="GO" id="GO:0002758">
    <property type="term" value="P:innate immune response-activating signaling pathway"/>
    <property type="evidence" value="ECO:0007669"/>
    <property type="project" value="UniProtKB-ARBA"/>
</dbReference>
<evidence type="ECO:0000256" key="1">
    <source>
        <dbReference type="ARBA" id="ARBA00022737"/>
    </source>
</evidence>
<gene>
    <name evidence="5" type="primary">gb12193</name>
    <name evidence="5" type="ORF">PR202_gb12193</name>
</gene>